<proteinExistence type="predicted"/>
<feature type="domain" description="EAL" evidence="2">
    <location>
        <begin position="368"/>
        <end position="621"/>
    </location>
</feature>
<dbReference type="PANTHER" id="PTHR44757:SF4">
    <property type="entry name" value="DIGUANYLATE CYCLASE DGCE-RELATED"/>
    <property type="match status" value="1"/>
</dbReference>
<dbReference type="PROSITE" id="PS50887">
    <property type="entry name" value="GGDEF"/>
    <property type="match status" value="1"/>
</dbReference>
<organism evidence="4">
    <name type="scientific">hydrothermal vent metagenome</name>
    <dbReference type="NCBI Taxonomy" id="652676"/>
    <lineage>
        <taxon>unclassified sequences</taxon>
        <taxon>metagenomes</taxon>
        <taxon>ecological metagenomes</taxon>
    </lineage>
</organism>
<name>A0A3B0X6W2_9ZZZZ</name>
<dbReference type="Pfam" id="PF00563">
    <property type="entry name" value="EAL"/>
    <property type="match status" value="1"/>
</dbReference>
<dbReference type="SMART" id="SM00052">
    <property type="entry name" value="EAL"/>
    <property type="match status" value="1"/>
</dbReference>
<evidence type="ECO:0000259" key="2">
    <source>
        <dbReference type="PROSITE" id="PS50883"/>
    </source>
</evidence>
<dbReference type="EMBL" id="UOFH01000124">
    <property type="protein sequence ID" value="VAW60123.1"/>
    <property type="molecule type" value="Genomic_DNA"/>
</dbReference>
<dbReference type="PROSITE" id="PS50883">
    <property type="entry name" value="EAL"/>
    <property type="match status" value="1"/>
</dbReference>
<dbReference type="Pfam" id="PF00990">
    <property type="entry name" value="GGDEF"/>
    <property type="match status" value="1"/>
</dbReference>
<feature type="domain" description="GGDEF" evidence="3">
    <location>
        <begin position="228"/>
        <end position="359"/>
    </location>
</feature>
<evidence type="ECO:0000259" key="3">
    <source>
        <dbReference type="PROSITE" id="PS50887"/>
    </source>
</evidence>
<dbReference type="InterPro" id="IPR043128">
    <property type="entry name" value="Rev_trsase/Diguanyl_cyclase"/>
</dbReference>
<dbReference type="PANTHER" id="PTHR44757">
    <property type="entry name" value="DIGUANYLATE CYCLASE DGCP"/>
    <property type="match status" value="1"/>
</dbReference>
<dbReference type="Gene3D" id="3.20.20.450">
    <property type="entry name" value="EAL domain"/>
    <property type="match status" value="1"/>
</dbReference>
<dbReference type="InterPro" id="IPR001633">
    <property type="entry name" value="EAL_dom"/>
</dbReference>
<accession>A0A3B0X6W2</accession>
<dbReference type="NCBIfam" id="TIGR00254">
    <property type="entry name" value="GGDEF"/>
    <property type="match status" value="1"/>
</dbReference>
<dbReference type="AlphaFoldDB" id="A0A3B0X6W2"/>
<dbReference type="InterPro" id="IPR052155">
    <property type="entry name" value="Biofilm_reg_signaling"/>
</dbReference>
<keyword evidence="1" id="KW-1133">Transmembrane helix</keyword>
<keyword evidence="1" id="KW-0472">Membrane</keyword>
<dbReference type="InterPro" id="IPR000160">
    <property type="entry name" value="GGDEF_dom"/>
</dbReference>
<gene>
    <name evidence="4" type="ORF">MNBD_GAMMA08-1925</name>
</gene>
<dbReference type="CDD" id="cd01948">
    <property type="entry name" value="EAL"/>
    <property type="match status" value="1"/>
</dbReference>
<dbReference type="FunFam" id="3.30.70.270:FF:000001">
    <property type="entry name" value="Diguanylate cyclase domain protein"/>
    <property type="match status" value="1"/>
</dbReference>
<dbReference type="CDD" id="cd01949">
    <property type="entry name" value="GGDEF"/>
    <property type="match status" value="1"/>
</dbReference>
<dbReference type="SUPFAM" id="SSF55073">
    <property type="entry name" value="Nucleotide cyclase"/>
    <property type="match status" value="1"/>
</dbReference>
<dbReference type="InterPro" id="IPR035919">
    <property type="entry name" value="EAL_sf"/>
</dbReference>
<dbReference type="SMART" id="SM00267">
    <property type="entry name" value="GGDEF"/>
    <property type="match status" value="1"/>
</dbReference>
<sequence length="628" mass="71158">MKLRTQILLSILGITILAQVVFGFLAYREITESRGDQLTIFLQYLNREVAERITLPGNHYVSQIYLEELREKFSTPKSILIIQKDKKIFNIAGNADLDLNTISKNLNTAYADSDKHGLIEMDGIQYYWAVSELPNKEYQLVMLEPAHSEELQIANALRIRLISSGIIITWLAVWISLLLSSKISLELDEKNKQLKHIALHDSLTGLPNRTLLSDRMEQILLQAARNNQPFAFFLLDLDRFKEVNDTLGHHFGDELLKNVSKRLSDAIRENDSIARLGGDEFAVLLPLTEINGAELCARRILQAMEPHYVINGVSTESKASIGIALYPEHGNTPAMLMQFADVAMYQAKKSQTGYAVYDPSQNKNSVRRLRLMNDLREAIEKNQIKIFYQPIINNVDNKVISVEALARWHHPELGDISPNEFIPMAEQMGIIRTLTIQSLQHALEHCREWKKRGHNIGINVNLSVHCLQDFSLPNGFTKMLNQYGIDAKKVELEITESTLMTDLNRAGKTLEKLNKIGVQLAIDDFGTGFSSLSYLKNLPVDTLKIDKSFILDMNTSSKDKAVVKTIIELGHNLNCKVVAEGVETKEILDELCLLNVDKVQGHYFSEAMPEDELLDWLEKFENSEVLTS</sequence>
<feature type="transmembrane region" description="Helical" evidence="1">
    <location>
        <begin position="6"/>
        <end position="27"/>
    </location>
</feature>
<evidence type="ECO:0000313" key="4">
    <source>
        <dbReference type="EMBL" id="VAW60123.1"/>
    </source>
</evidence>
<dbReference type="InterPro" id="IPR029787">
    <property type="entry name" value="Nucleotide_cyclase"/>
</dbReference>
<reference evidence="4" key="1">
    <citation type="submission" date="2018-06" db="EMBL/GenBank/DDBJ databases">
        <authorList>
            <person name="Zhirakovskaya E."/>
        </authorList>
    </citation>
    <scope>NUCLEOTIDE SEQUENCE</scope>
</reference>
<protein>
    <submittedName>
        <fullName evidence="4">Diguanylate cyclase/phosphodiesterase (GGDEF &amp; EAL domains) with PAS/PAC sensor(S)</fullName>
    </submittedName>
</protein>
<dbReference type="Gene3D" id="3.30.70.270">
    <property type="match status" value="1"/>
</dbReference>
<keyword evidence="1" id="KW-0812">Transmembrane</keyword>
<evidence type="ECO:0000256" key="1">
    <source>
        <dbReference type="SAM" id="Phobius"/>
    </source>
</evidence>
<dbReference type="SUPFAM" id="SSF141868">
    <property type="entry name" value="EAL domain-like"/>
    <property type="match status" value="1"/>
</dbReference>